<dbReference type="WBParaSite" id="scaffold3294_cov292.g6372">
    <property type="protein sequence ID" value="scaffold3294_cov292.g6372"/>
    <property type="gene ID" value="scaffold3294_cov292.g6372"/>
</dbReference>
<feature type="chain" id="PRO_5037091727" evidence="1">
    <location>
        <begin position="19"/>
        <end position="130"/>
    </location>
</feature>
<feature type="signal peptide" evidence="1">
    <location>
        <begin position="1"/>
        <end position="18"/>
    </location>
</feature>
<protein>
    <submittedName>
        <fullName evidence="3">Uncharacterized protein</fullName>
    </submittedName>
</protein>
<evidence type="ECO:0000256" key="1">
    <source>
        <dbReference type="SAM" id="SignalP"/>
    </source>
</evidence>
<dbReference type="AlphaFoldDB" id="A0A915M9J8"/>
<keyword evidence="2" id="KW-1185">Reference proteome</keyword>
<accession>A0A915M9J8</accession>
<evidence type="ECO:0000313" key="2">
    <source>
        <dbReference type="Proteomes" id="UP000887561"/>
    </source>
</evidence>
<reference evidence="3" key="1">
    <citation type="submission" date="2022-11" db="UniProtKB">
        <authorList>
            <consortium name="WormBaseParasite"/>
        </authorList>
    </citation>
    <scope>IDENTIFICATION</scope>
</reference>
<dbReference type="Proteomes" id="UP000887561">
    <property type="component" value="Unplaced"/>
</dbReference>
<sequence>MQNLNLLIIFIKFSFVVGMYHRHGALENIPPQLPNNPIVFQLLAIEGLDETVKEKLVKAANHNIDPALLNPFNTASHNILDQNNKYLAALTYLNNKLSQIQHNIIKHENMDVGTALTLSNNLTEYSYEEK</sequence>
<proteinExistence type="predicted"/>
<organism evidence="2 3">
    <name type="scientific">Meloidogyne javanica</name>
    <name type="common">Root-knot nematode worm</name>
    <dbReference type="NCBI Taxonomy" id="6303"/>
    <lineage>
        <taxon>Eukaryota</taxon>
        <taxon>Metazoa</taxon>
        <taxon>Ecdysozoa</taxon>
        <taxon>Nematoda</taxon>
        <taxon>Chromadorea</taxon>
        <taxon>Rhabditida</taxon>
        <taxon>Tylenchina</taxon>
        <taxon>Tylenchomorpha</taxon>
        <taxon>Tylenchoidea</taxon>
        <taxon>Meloidogynidae</taxon>
        <taxon>Meloidogyninae</taxon>
        <taxon>Meloidogyne</taxon>
        <taxon>Meloidogyne incognita group</taxon>
    </lineage>
</organism>
<keyword evidence="1" id="KW-0732">Signal</keyword>
<name>A0A915M9J8_MELJA</name>
<evidence type="ECO:0000313" key="3">
    <source>
        <dbReference type="WBParaSite" id="scaffold3294_cov292.g6372"/>
    </source>
</evidence>